<sequence>MTVTVTTFVHATCVALQAGGRRWRGVLLRGPSGAGKSDFALRLVDAGARLVADDQTALFRRGPSLIAAPPGTISGLLEVRGIGIVKVGRPRLLAQVPISLLVDLVPPEKIERMPEPAREELLGTELPVVRLTPFEASASAKLRLALAQIPAA</sequence>
<evidence type="ECO:0000313" key="3">
    <source>
        <dbReference type="Proteomes" id="UP000727907"/>
    </source>
</evidence>
<dbReference type="RefSeq" id="WP_216958749.1">
    <property type="nucleotide sequence ID" value="NZ_JAHOPB010000001.1"/>
</dbReference>
<dbReference type="Pfam" id="PF07475">
    <property type="entry name" value="Hpr_kinase_C"/>
    <property type="match status" value="1"/>
</dbReference>
<keyword evidence="2" id="KW-0418">Kinase</keyword>
<dbReference type="EMBL" id="JAHOPB010000001">
    <property type="protein sequence ID" value="MBU8873989.1"/>
    <property type="molecule type" value="Genomic_DNA"/>
</dbReference>
<proteinExistence type="predicted"/>
<dbReference type="CDD" id="cd01918">
    <property type="entry name" value="HprK_C"/>
    <property type="match status" value="1"/>
</dbReference>
<keyword evidence="3" id="KW-1185">Reference proteome</keyword>
<dbReference type="InterPro" id="IPR011104">
    <property type="entry name" value="Hpr_kin/Pase_C"/>
</dbReference>
<keyword evidence="2" id="KW-0808">Transferase</keyword>
<organism evidence="2 3">
    <name type="scientific">Reyranella humidisoli</name>
    <dbReference type="NCBI Taxonomy" id="2849149"/>
    <lineage>
        <taxon>Bacteria</taxon>
        <taxon>Pseudomonadati</taxon>
        <taxon>Pseudomonadota</taxon>
        <taxon>Alphaproteobacteria</taxon>
        <taxon>Hyphomicrobiales</taxon>
        <taxon>Reyranellaceae</taxon>
        <taxon>Reyranella</taxon>
    </lineage>
</organism>
<dbReference type="Proteomes" id="UP000727907">
    <property type="component" value="Unassembled WGS sequence"/>
</dbReference>
<reference evidence="2 3" key="1">
    <citation type="submission" date="2021-06" db="EMBL/GenBank/DDBJ databases">
        <authorList>
            <person name="Lee D.H."/>
        </authorList>
    </citation>
    <scope>NUCLEOTIDE SEQUENCE [LARGE SCALE GENOMIC DNA]</scope>
    <source>
        <strain evidence="2 3">MMS21-HV4-11</strain>
    </source>
</reference>
<evidence type="ECO:0000259" key="1">
    <source>
        <dbReference type="Pfam" id="PF07475"/>
    </source>
</evidence>
<accession>A0ABS6IHB3</accession>
<protein>
    <submittedName>
        <fullName evidence="2">HPr kinase/phosphatase C-terminal domain-containing protein</fullName>
    </submittedName>
</protein>
<feature type="domain" description="HPr kinase/phosphorylase C-terminal" evidence="1">
    <location>
        <begin position="24"/>
        <end position="131"/>
    </location>
</feature>
<name>A0ABS6IHB3_9HYPH</name>
<comment type="caution">
    <text evidence="2">The sequence shown here is derived from an EMBL/GenBank/DDBJ whole genome shotgun (WGS) entry which is preliminary data.</text>
</comment>
<dbReference type="GO" id="GO:0016301">
    <property type="term" value="F:kinase activity"/>
    <property type="evidence" value="ECO:0007669"/>
    <property type="project" value="UniProtKB-KW"/>
</dbReference>
<gene>
    <name evidence="2" type="ORF">KQ910_09450</name>
</gene>
<evidence type="ECO:0000313" key="2">
    <source>
        <dbReference type="EMBL" id="MBU8873989.1"/>
    </source>
</evidence>